<dbReference type="Proteomes" id="UP000481030">
    <property type="component" value="Unassembled WGS sequence"/>
</dbReference>
<dbReference type="OrthoDB" id="2690797at2"/>
<accession>A0A6L3VCK8</accession>
<dbReference type="PANTHER" id="PTHR32432:SF3">
    <property type="entry name" value="ETHANOLAMINE UTILIZATION PROTEIN EUTJ"/>
    <property type="match status" value="1"/>
</dbReference>
<dbReference type="InterPro" id="IPR005883">
    <property type="entry name" value="PilM"/>
</dbReference>
<reference evidence="1 2" key="1">
    <citation type="journal article" date="2016" name="Antonie Van Leeuwenhoek">
        <title>Bacillus depressus sp. nov., isolated from soil of a sunflower field.</title>
        <authorList>
            <person name="Wei X."/>
            <person name="Xin D."/>
            <person name="Xin Y."/>
            <person name="Zhang H."/>
            <person name="Wang T."/>
            <person name="Zhang J."/>
        </authorList>
    </citation>
    <scope>NUCLEOTIDE SEQUENCE [LARGE SCALE GENOMIC DNA]</scope>
    <source>
        <strain evidence="1 2">BZ1</strain>
    </source>
</reference>
<name>A0A6L3VCK8_9BACI</name>
<comment type="caution">
    <text evidence="1">The sequence shown here is derived from an EMBL/GenBank/DDBJ whole genome shotgun (WGS) entry which is preliminary data.</text>
</comment>
<evidence type="ECO:0000313" key="1">
    <source>
        <dbReference type="EMBL" id="KAB2338719.1"/>
    </source>
</evidence>
<dbReference type="Gene3D" id="3.30.1490.300">
    <property type="match status" value="1"/>
</dbReference>
<dbReference type="EMBL" id="WBOS01000001">
    <property type="protein sequence ID" value="KAB2338719.1"/>
    <property type="molecule type" value="Genomic_DNA"/>
</dbReference>
<dbReference type="RefSeq" id="WP_151533459.1">
    <property type="nucleotide sequence ID" value="NZ_WBOS01000001.1"/>
</dbReference>
<protein>
    <submittedName>
        <fullName evidence="1">Pilus assembly protein PilM</fullName>
    </submittedName>
</protein>
<dbReference type="Gene3D" id="3.30.420.40">
    <property type="match status" value="2"/>
</dbReference>
<keyword evidence="2" id="KW-1185">Reference proteome</keyword>
<dbReference type="PANTHER" id="PTHR32432">
    <property type="entry name" value="CELL DIVISION PROTEIN FTSA-RELATED"/>
    <property type="match status" value="1"/>
</dbReference>
<gene>
    <name evidence="1" type="ORF">F7731_03995</name>
</gene>
<dbReference type="Pfam" id="PF11104">
    <property type="entry name" value="PilM_2"/>
    <property type="match status" value="1"/>
</dbReference>
<organism evidence="1 2">
    <name type="scientific">Cytobacillus depressus</name>
    <dbReference type="NCBI Taxonomy" id="1602942"/>
    <lineage>
        <taxon>Bacteria</taxon>
        <taxon>Bacillati</taxon>
        <taxon>Bacillota</taxon>
        <taxon>Bacilli</taxon>
        <taxon>Bacillales</taxon>
        <taxon>Bacillaceae</taxon>
        <taxon>Cytobacillus</taxon>
    </lineage>
</organism>
<sequence length="325" mass="38246">MAISLFSRKNRVINIIINDYSIRLVELKQTNPLTIHRWEERYIPFGVVRDGKILDYETLETILEECIVEWKIQKRPVRFIVPDSFIIIRKANIPGDVKDDEINGYLYLELGSSIHLPFEEPVFDTYTLNEAKDKKEILIFAAQEENVFEYMNLLTSVKLVPTAADISSLSLYRLYHRLGLPGQDERLLMIQFDLNMVNLCIFENHFPLFMHHLMIEFDEDQWSIQSSRKGIQEFRFSGSQNELLFQLEDIFKEIGKFLDFYRYSINQGKQQISKILLNGDHPYLDLIEKEIVARFEIPQQIIHLATEDNLPRSHYLTLGLALKEV</sequence>
<dbReference type="InterPro" id="IPR050696">
    <property type="entry name" value="FtsA/MreB"/>
</dbReference>
<proteinExistence type="predicted"/>
<dbReference type="AlphaFoldDB" id="A0A6L3VCK8"/>
<evidence type="ECO:0000313" key="2">
    <source>
        <dbReference type="Proteomes" id="UP000481030"/>
    </source>
</evidence>